<dbReference type="Proteomes" id="UP000236751">
    <property type="component" value="Unassembled WGS sequence"/>
</dbReference>
<sequence length="59" mass="6337">MEWSQATAGTAIRGVENSVRASFYVALFGSYIGNTFGYLSELLEVNASTDCVDGALRNL</sequence>
<proteinExistence type="predicted"/>
<dbReference type="EMBL" id="FNVK01000020">
    <property type="protein sequence ID" value="SEF99590.1"/>
    <property type="molecule type" value="Genomic_DNA"/>
</dbReference>
<dbReference type="AlphaFoldDB" id="A0A1H5WJX7"/>
<evidence type="ECO:0000313" key="2">
    <source>
        <dbReference type="Proteomes" id="UP000236751"/>
    </source>
</evidence>
<evidence type="ECO:0000313" key="1">
    <source>
        <dbReference type="EMBL" id="SEF99590.1"/>
    </source>
</evidence>
<accession>A0A1H5WJX7</accession>
<reference evidence="1 2" key="1">
    <citation type="submission" date="2016-10" db="EMBL/GenBank/DDBJ databases">
        <authorList>
            <person name="de Groot N.N."/>
        </authorList>
    </citation>
    <scope>NUCLEOTIDE SEQUENCE [LARGE SCALE GENOMIC DNA]</scope>
    <source>
        <strain evidence="1 2">Nl13</strain>
    </source>
</reference>
<gene>
    <name evidence="1" type="ORF">SAMN05216403_12039</name>
</gene>
<organism evidence="1 2">
    <name type="scientific">Nitrosospira multiformis (strain ATCC 25196 / NCIMB 11849 / C 71)</name>
    <dbReference type="NCBI Taxonomy" id="323848"/>
    <lineage>
        <taxon>Bacteria</taxon>
        <taxon>Pseudomonadati</taxon>
        <taxon>Pseudomonadota</taxon>
        <taxon>Betaproteobacteria</taxon>
        <taxon>Nitrosomonadales</taxon>
        <taxon>Nitrosomonadaceae</taxon>
        <taxon>Nitrosospira</taxon>
    </lineage>
</organism>
<name>A0A1H5WJX7_NITMU</name>
<protein>
    <submittedName>
        <fullName evidence="1">Uncharacterized protein</fullName>
    </submittedName>
</protein>